<keyword evidence="1" id="KW-0732">Signal</keyword>
<evidence type="ECO:0008006" key="4">
    <source>
        <dbReference type="Google" id="ProtNLM"/>
    </source>
</evidence>
<gene>
    <name evidence="2" type="ORF">C2L64_20270</name>
</gene>
<dbReference type="EMBL" id="CP026106">
    <property type="protein sequence ID" value="AUT70719.1"/>
    <property type="molecule type" value="Genomic_DNA"/>
</dbReference>
<dbReference type="Proteomes" id="UP000236649">
    <property type="component" value="Chromosome 2"/>
</dbReference>
<dbReference type="InterPro" id="IPR021333">
    <property type="entry name" value="DUF2946"/>
</dbReference>
<dbReference type="AlphaFoldDB" id="A0AAN1MKU8"/>
<evidence type="ECO:0000256" key="1">
    <source>
        <dbReference type="SAM" id="SignalP"/>
    </source>
</evidence>
<name>A0AAN1MKU8_9BURK</name>
<feature type="signal peptide" evidence="1">
    <location>
        <begin position="1"/>
        <end position="23"/>
    </location>
</feature>
<evidence type="ECO:0000313" key="2">
    <source>
        <dbReference type="EMBL" id="AUT70719.1"/>
    </source>
</evidence>
<dbReference type="RefSeq" id="WP_081498904.1">
    <property type="nucleotide sequence ID" value="NZ_AKAU01000202.1"/>
</dbReference>
<organism evidence="2 3">
    <name type="scientific">Paraburkholderia hospita</name>
    <dbReference type="NCBI Taxonomy" id="169430"/>
    <lineage>
        <taxon>Bacteria</taxon>
        <taxon>Pseudomonadati</taxon>
        <taxon>Pseudomonadota</taxon>
        <taxon>Betaproteobacteria</taxon>
        <taxon>Burkholderiales</taxon>
        <taxon>Burkholderiaceae</taxon>
        <taxon>Paraburkholderia</taxon>
    </lineage>
</organism>
<accession>A0AAN1MKU8</accession>
<dbReference type="Pfam" id="PF11162">
    <property type="entry name" value="DUF2946"/>
    <property type="match status" value="1"/>
</dbReference>
<dbReference type="KEGG" id="phs:C2L64_20270"/>
<proteinExistence type="predicted"/>
<feature type="chain" id="PRO_5042822867" description="DUF2946 domain-containing protein" evidence="1">
    <location>
        <begin position="24"/>
        <end position="133"/>
    </location>
</feature>
<reference evidence="2 3" key="1">
    <citation type="submission" date="2018-01" db="EMBL/GenBank/DDBJ databases">
        <title>Species boundaries and ecological features among Paraburkholderia terrae DSMZ17804T, P. hospita DSMZ17164T and P. caribensis DSMZ13236T.</title>
        <authorList>
            <person name="Pratama A.A."/>
        </authorList>
    </citation>
    <scope>NUCLEOTIDE SEQUENCE [LARGE SCALE GENOMIC DNA]</scope>
    <source>
        <strain evidence="2 3">DSM 17164</strain>
    </source>
</reference>
<protein>
    <recommendedName>
        <fullName evidence="4">DUF2946 domain-containing protein</fullName>
    </recommendedName>
</protein>
<evidence type="ECO:0000313" key="3">
    <source>
        <dbReference type="Proteomes" id="UP000236649"/>
    </source>
</evidence>
<sequence>MSYWRKFFVIVLLIMNLPVQSFAANFMKCESSHFVGEMTFAQHAHEAESINGHDMRSMAMADRPHHSHQHGGAHHAHSCATCASCCFGIALPAVPTVATPTVIAHLAVPLPPAADVVSFLTSGIERPPRTFLV</sequence>